<feature type="transmembrane region" description="Helical" evidence="1">
    <location>
        <begin position="12"/>
        <end position="36"/>
    </location>
</feature>
<organism evidence="2 3">
    <name type="scientific">Eubacterium limosum</name>
    <dbReference type="NCBI Taxonomy" id="1736"/>
    <lineage>
        <taxon>Bacteria</taxon>
        <taxon>Bacillati</taxon>
        <taxon>Bacillota</taxon>
        <taxon>Clostridia</taxon>
        <taxon>Eubacteriales</taxon>
        <taxon>Eubacteriaceae</taxon>
        <taxon>Eubacterium</taxon>
    </lineage>
</organism>
<reference evidence="2 3" key="1">
    <citation type="submission" date="2023-02" db="EMBL/GenBank/DDBJ databases">
        <title>Comparative genome analysis of Eubacterium limosum species.</title>
        <authorList>
            <person name="Bak J.E."/>
        </authorList>
    </citation>
    <scope>NUCLEOTIDE SEQUENCE [LARGE SCALE GENOMIC DNA]</scope>
    <source>
        <strain evidence="2 3">KGMB01548</strain>
    </source>
</reference>
<dbReference type="RefSeq" id="WP_227208716.1">
    <property type="nucleotide sequence ID" value="NZ_JAJCLO010000013.1"/>
</dbReference>
<name>A0ABT5UST2_EUBLI</name>
<dbReference type="InterPro" id="IPR045584">
    <property type="entry name" value="Pilin-like"/>
</dbReference>
<accession>A0ABT5UST2</accession>
<keyword evidence="3" id="KW-1185">Reference proteome</keyword>
<keyword evidence="1" id="KW-1133">Transmembrane helix</keyword>
<dbReference type="Pfam" id="PF07963">
    <property type="entry name" value="N_methyl"/>
    <property type="match status" value="1"/>
</dbReference>
<dbReference type="PROSITE" id="PS00409">
    <property type="entry name" value="PROKAR_NTER_METHYL"/>
    <property type="match status" value="1"/>
</dbReference>
<gene>
    <name evidence="2" type="ORF">PTZ04_17320</name>
</gene>
<dbReference type="SUPFAM" id="SSF54523">
    <property type="entry name" value="Pili subunits"/>
    <property type="match status" value="1"/>
</dbReference>
<evidence type="ECO:0000313" key="3">
    <source>
        <dbReference type="Proteomes" id="UP001215087"/>
    </source>
</evidence>
<evidence type="ECO:0000313" key="2">
    <source>
        <dbReference type="EMBL" id="MDE1472021.1"/>
    </source>
</evidence>
<keyword evidence="1" id="KW-0472">Membrane</keyword>
<dbReference type="NCBIfam" id="TIGR02532">
    <property type="entry name" value="IV_pilin_GFxxxE"/>
    <property type="match status" value="1"/>
</dbReference>
<dbReference type="InterPro" id="IPR012902">
    <property type="entry name" value="N_methyl_site"/>
</dbReference>
<proteinExistence type="predicted"/>
<dbReference type="Proteomes" id="UP001215087">
    <property type="component" value="Unassembled WGS sequence"/>
</dbReference>
<dbReference type="EMBL" id="JAQSVD010000011">
    <property type="protein sequence ID" value="MDE1472021.1"/>
    <property type="molecule type" value="Genomic_DNA"/>
</dbReference>
<comment type="caution">
    <text evidence="2">The sequence shown here is derived from an EMBL/GenBank/DDBJ whole genome shotgun (WGS) entry which is preliminary data.</text>
</comment>
<keyword evidence="1" id="KW-0812">Transmembrane</keyword>
<evidence type="ECO:0000256" key="1">
    <source>
        <dbReference type="SAM" id="Phobius"/>
    </source>
</evidence>
<sequence>MFFRKLKKKEGFTLVELIVTLAILGIFFAVGGTVYFQGNRMFNTTAVKSTEKSLGDNMYSFMREKLVYATKLQIIDPENPDQTPENKKVFKINETGHLDLNNNNIYGEAYYSGYTVGYHINVPQNTEGSLSKNQLDLTVYVKKDNEVVYQTGSIISNVNLIPQNEMIKVKKDTKKFSDLPYDNPIIAFEEDTSGGIVFTPIELRQYAMEVDRQVTAYANSTPKDKSLLPDWWIDFYDKFVGSNQNYSYIRNDTIRQYVLMRYYRKELINENLNTYWPSFPGLDDSIIEKTDNQIQELNKKYGESQTTFLSKYLNLDANKDLVLMCYTFKGASENLKTNNDNETTIKINIPGDDSCFVYVAPRLTSPTNVNSGWTASFVYDFEEGCWYYYYRKGSNADYTSNSILNTQWSDEGMVPGKDITYREFYKNEGVIGKPGIKERIHNEKYWIKIENK</sequence>
<protein>
    <submittedName>
        <fullName evidence="2">Prepilin-type N-terminal cleavage/methylation domain-containing protein</fullName>
    </submittedName>
</protein>